<organism evidence="1 2">
    <name type="scientific">Candidatus Hakubella thermalkaliphila</name>
    <dbReference type="NCBI Taxonomy" id="2754717"/>
    <lineage>
        <taxon>Bacteria</taxon>
        <taxon>Bacillati</taxon>
        <taxon>Actinomycetota</taxon>
        <taxon>Actinomycetota incertae sedis</taxon>
        <taxon>Candidatus Hakubellales</taxon>
        <taxon>Candidatus Hakubellaceae</taxon>
        <taxon>Candidatus Hakubella</taxon>
    </lineage>
</organism>
<evidence type="ECO:0000313" key="1">
    <source>
        <dbReference type="EMBL" id="GFP40354.1"/>
    </source>
</evidence>
<dbReference type="Proteomes" id="UP000569018">
    <property type="component" value="Unassembled WGS sequence"/>
</dbReference>
<sequence>SLENNTIFMRRGAPRRMGDSLFHRIIPAPGKGATPDYSPKSQPASFQYPIFLHGMHSIYGATGLESAGRGE</sequence>
<gene>
    <name evidence="1" type="ORF">HKBW3S47_02050</name>
</gene>
<evidence type="ECO:0000313" key="2">
    <source>
        <dbReference type="Proteomes" id="UP000569018"/>
    </source>
</evidence>
<name>A0A6V8Q8C9_9ACTN</name>
<accession>A0A6V8Q8C9</accession>
<comment type="caution">
    <text evidence="1">The sequence shown here is derived from an EMBL/GenBank/DDBJ whole genome shotgun (WGS) entry which is preliminary data.</text>
</comment>
<feature type="non-terminal residue" evidence="1">
    <location>
        <position position="1"/>
    </location>
</feature>
<dbReference type="EMBL" id="BLSD01000215">
    <property type="protein sequence ID" value="GFP40354.1"/>
    <property type="molecule type" value="Genomic_DNA"/>
</dbReference>
<reference evidence="1 2" key="1">
    <citation type="journal article" date="2020" name="Front. Microbiol.">
        <title>Single-cell genomics of novel Actinobacteria with the Wood-Ljungdahl pathway discovered in a serpentinizing system.</title>
        <authorList>
            <person name="Merino N."/>
            <person name="Kawai M."/>
            <person name="Boyd E.S."/>
            <person name="Colman D.R."/>
            <person name="McGlynn S.E."/>
            <person name="Nealson K.H."/>
            <person name="Kurokawa K."/>
            <person name="Hongoh Y."/>
        </authorList>
    </citation>
    <scope>NUCLEOTIDE SEQUENCE [LARGE SCALE GENOMIC DNA]</scope>
    <source>
        <strain evidence="1 2">S47</strain>
    </source>
</reference>
<dbReference type="AlphaFoldDB" id="A0A6V8Q8C9"/>
<proteinExistence type="predicted"/>
<protein>
    <submittedName>
        <fullName evidence="1">Uncharacterized protein</fullName>
    </submittedName>
</protein>